<dbReference type="AlphaFoldDB" id="A0A1L3EWQ6"/>
<evidence type="ECO:0000256" key="1">
    <source>
        <dbReference type="ARBA" id="ARBA00022723"/>
    </source>
</evidence>
<gene>
    <name evidence="7" type="ORF">BJI69_17170</name>
</gene>
<keyword evidence="1" id="KW-0479">Metal-binding</keyword>
<evidence type="ECO:0000256" key="2">
    <source>
        <dbReference type="ARBA" id="ARBA00023002"/>
    </source>
</evidence>
<sequence length="514" mass="56237">MIRRRPLRAVALAALACLAGAALADPPSDDLRPPHEFTYDVNGVTTVTLMAAKSKILVGNTPYTSLVFNDDYDAPLIRTRPGGTIRLTLDNRMDEMTNLHFHGMQVSPLDDGDSIFRTTGPHEKGQYVLRLPDDHSPGPYWYHSHFHDGAEHQVSGGLAGPILVDGITDQFPELKAVRERALVLRNFQKTFTGALASEIVTGAPSIRTINGQFQPIIRIHPGETQLWHLFNIAANQYFRIRIDGVHMQLISQDADTVVKPIGVDEMLIGPSARVSILVTGPAPGSYPLKLGSANTGPAGDTYAAAVLGTLVSSGEPMKTVAITSPYPAVADLRKVAPAHRRRFVFQDSDSDPNAFFINGRQFDIGRVDTTVMLGDVEEWTLVNPSQELHQFHIHQLDFQVTKINGKDVDFIGYRDNVFIPALGSTTVLIPFTDPVILGKFVYHCHIMEHEDGGMMQVIQVVRPEEYEQAVKLEPLGGIYGDNQMCVYLRNTGGAALTPPANASRPLGSTPEGKP</sequence>
<dbReference type="Gene3D" id="2.60.40.420">
    <property type="entry name" value="Cupredoxins - blue copper proteins"/>
    <property type="match status" value="3"/>
</dbReference>
<dbReference type="InterPro" id="IPR045087">
    <property type="entry name" value="Cu-oxidase_fam"/>
</dbReference>
<dbReference type="PROSITE" id="PS00080">
    <property type="entry name" value="MULTICOPPER_OXIDASE2"/>
    <property type="match status" value="1"/>
</dbReference>
<dbReference type="STRING" id="1440763.BJI69_17170"/>
<dbReference type="Pfam" id="PF07732">
    <property type="entry name" value="Cu-oxidase_3"/>
    <property type="match status" value="1"/>
</dbReference>
<dbReference type="RefSeq" id="WP_071925022.1">
    <property type="nucleotide sequence ID" value="NZ_CP017480.1"/>
</dbReference>
<dbReference type="CDD" id="cd13900">
    <property type="entry name" value="CuRO_3_Tth-MCO_like"/>
    <property type="match status" value="1"/>
</dbReference>
<dbReference type="InterPro" id="IPR011707">
    <property type="entry name" value="Cu-oxidase-like_N"/>
</dbReference>
<dbReference type="Proteomes" id="UP000182987">
    <property type="component" value="Chromosome"/>
</dbReference>
<dbReference type="InterPro" id="IPR002355">
    <property type="entry name" value="Cu_oxidase_Cu_BS"/>
</dbReference>
<organism evidence="7 8">
    <name type="scientific">Luteibacter rhizovicinus DSM 16549</name>
    <dbReference type="NCBI Taxonomy" id="1440763"/>
    <lineage>
        <taxon>Bacteria</taxon>
        <taxon>Pseudomonadati</taxon>
        <taxon>Pseudomonadota</taxon>
        <taxon>Gammaproteobacteria</taxon>
        <taxon>Lysobacterales</taxon>
        <taxon>Rhodanobacteraceae</taxon>
        <taxon>Luteibacter</taxon>
    </lineage>
</organism>
<dbReference type="InterPro" id="IPR008972">
    <property type="entry name" value="Cupredoxin"/>
</dbReference>
<dbReference type="PANTHER" id="PTHR11709:SF2">
    <property type="entry name" value="MULTICOPPER OXIDASE LPR1"/>
    <property type="match status" value="1"/>
</dbReference>
<dbReference type="Pfam" id="PF00394">
    <property type="entry name" value="Cu-oxidase"/>
    <property type="match status" value="1"/>
</dbReference>
<evidence type="ECO:0000259" key="6">
    <source>
        <dbReference type="Pfam" id="PF07732"/>
    </source>
</evidence>
<feature type="domain" description="Plastocyanin-like" evidence="5">
    <location>
        <begin position="339"/>
        <end position="461"/>
    </location>
</feature>
<evidence type="ECO:0000259" key="4">
    <source>
        <dbReference type="Pfam" id="PF00394"/>
    </source>
</evidence>
<dbReference type="Pfam" id="PF07731">
    <property type="entry name" value="Cu-oxidase_2"/>
    <property type="match status" value="1"/>
</dbReference>
<feature type="domain" description="Plastocyanin-like" evidence="4">
    <location>
        <begin position="201"/>
        <end position="306"/>
    </location>
</feature>
<dbReference type="PANTHER" id="PTHR11709">
    <property type="entry name" value="MULTI-COPPER OXIDASE"/>
    <property type="match status" value="1"/>
</dbReference>
<dbReference type="SUPFAM" id="SSF49503">
    <property type="entry name" value="Cupredoxins"/>
    <property type="match status" value="3"/>
</dbReference>
<evidence type="ECO:0000259" key="5">
    <source>
        <dbReference type="Pfam" id="PF07731"/>
    </source>
</evidence>
<dbReference type="EMBL" id="CP017480">
    <property type="protein sequence ID" value="APG05464.1"/>
    <property type="molecule type" value="Genomic_DNA"/>
</dbReference>
<evidence type="ECO:0000313" key="7">
    <source>
        <dbReference type="EMBL" id="APG05464.1"/>
    </source>
</evidence>
<feature type="signal peptide" evidence="3">
    <location>
        <begin position="1"/>
        <end position="24"/>
    </location>
</feature>
<name>A0A1L3EWQ6_9GAMM</name>
<evidence type="ECO:0000256" key="3">
    <source>
        <dbReference type="SAM" id="SignalP"/>
    </source>
</evidence>
<keyword evidence="2" id="KW-0560">Oxidoreductase</keyword>
<dbReference type="KEGG" id="lrz:BJI69_17170"/>
<protein>
    <submittedName>
        <fullName evidence="7">Copper oxidase</fullName>
    </submittedName>
</protein>
<proteinExistence type="predicted"/>
<feature type="domain" description="Plastocyanin-like" evidence="6">
    <location>
        <begin position="60"/>
        <end position="165"/>
    </location>
</feature>
<dbReference type="InterPro" id="IPR001117">
    <property type="entry name" value="Cu-oxidase_2nd"/>
</dbReference>
<dbReference type="PROSITE" id="PS00079">
    <property type="entry name" value="MULTICOPPER_OXIDASE1"/>
    <property type="match status" value="1"/>
</dbReference>
<dbReference type="OrthoDB" id="9757546at2"/>
<feature type="chain" id="PRO_5012882567" evidence="3">
    <location>
        <begin position="25"/>
        <end position="514"/>
    </location>
</feature>
<dbReference type="InterPro" id="IPR011706">
    <property type="entry name" value="Cu-oxidase_C"/>
</dbReference>
<keyword evidence="3" id="KW-0732">Signal</keyword>
<reference evidence="8" key="1">
    <citation type="submission" date="2016-09" db="EMBL/GenBank/DDBJ databases">
        <authorList>
            <person name="Lysoe E."/>
        </authorList>
    </citation>
    <scope>NUCLEOTIDE SEQUENCE [LARGE SCALE GENOMIC DNA]</scope>
    <source>
        <strain evidence="8">LJ96T</strain>
    </source>
</reference>
<keyword evidence="8" id="KW-1185">Reference proteome</keyword>
<evidence type="ECO:0000313" key="8">
    <source>
        <dbReference type="Proteomes" id="UP000182987"/>
    </source>
</evidence>
<accession>A0A1L3EWQ6</accession>
<dbReference type="InterPro" id="IPR033138">
    <property type="entry name" value="Cu_oxidase_CS"/>
</dbReference>
<dbReference type="GO" id="GO:0005507">
    <property type="term" value="F:copper ion binding"/>
    <property type="evidence" value="ECO:0007669"/>
    <property type="project" value="InterPro"/>
</dbReference>
<dbReference type="GO" id="GO:0016491">
    <property type="term" value="F:oxidoreductase activity"/>
    <property type="evidence" value="ECO:0007669"/>
    <property type="project" value="UniProtKB-KW"/>
</dbReference>